<dbReference type="CDD" id="cd00616">
    <property type="entry name" value="AHBA_syn"/>
    <property type="match status" value="1"/>
</dbReference>
<dbReference type="STRING" id="36842.SAMN02194393_05211"/>
<sequence>MKIPFNKIYFTGNELKLIKEALNMESVSGDGYFTSKVSSLLEETFSIPKVLMTTSATHALDIAMMLIGLGPKDEVIMPSFTFPSTANSVMLRGAIPVFTEILPSNLNIDPDDIEKKITKNTRAIIPVHYGGVGCEMDRIINIAEKHRLYIIEDAAQGVNSKYKDRFLGAWGYLACYSFHGTKNYISGEGGALAINSKDEELIERAQIIRQKGTNRNKFLKGKVDKYSWVDIGSSYTPSDILMAVLYGQLQQMNVIKEKRRKIVSYYIENLNKHLKSGSIKGMTTLQKYQDSNHHLFYILLENEALRDKVIKRLREFGIHATTHFEPLHSSFMGQTLGYTLGDFPITERVGKSLLRLPLYTSMTIEEANYVVYRLDEILNPNYS</sequence>
<accession>A0A1T5MRH5</accession>
<feature type="active site" description="Proton acceptor" evidence="1">
    <location>
        <position position="182"/>
    </location>
</feature>
<organism evidence="4 5">
    <name type="scientific">Maledivibacter halophilus</name>
    <dbReference type="NCBI Taxonomy" id="36842"/>
    <lineage>
        <taxon>Bacteria</taxon>
        <taxon>Bacillati</taxon>
        <taxon>Bacillota</taxon>
        <taxon>Clostridia</taxon>
        <taxon>Peptostreptococcales</taxon>
        <taxon>Caminicellaceae</taxon>
        <taxon>Maledivibacter</taxon>
    </lineage>
</organism>
<evidence type="ECO:0000256" key="2">
    <source>
        <dbReference type="PIRSR" id="PIRSR000390-2"/>
    </source>
</evidence>
<dbReference type="InterPro" id="IPR015421">
    <property type="entry name" value="PyrdxlP-dep_Trfase_major"/>
</dbReference>
<dbReference type="SUPFAM" id="SSF53383">
    <property type="entry name" value="PLP-dependent transferases"/>
    <property type="match status" value="1"/>
</dbReference>
<gene>
    <name evidence="4" type="ORF">SAMN02194393_05211</name>
</gene>
<reference evidence="4 5" key="1">
    <citation type="submission" date="2017-02" db="EMBL/GenBank/DDBJ databases">
        <authorList>
            <person name="Peterson S.W."/>
        </authorList>
    </citation>
    <scope>NUCLEOTIDE SEQUENCE [LARGE SCALE GENOMIC DNA]</scope>
    <source>
        <strain evidence="4 5">M1</strain>
    </source>
</reference>
<proteinExistence type="inferred from homology"/>
<evidence type="ECO:0000256" key="1">
    <source>
        <dbReference type="PIRSR" id="PIRSR000390-1"/>
    </source>
</evidence>
<dbReference type="InterPro" id="IPR000653">
    <property type="entry name" value="DegT/StrS_aminotransferase"/>
</dbReference>
<keyword evidence="2 3" id="KW-0663">Pyridoxal phosphate</keyword>
<feature type="modified residue" description="N6-(pyridoxal phosphate)lysine" evidence="2">
    <location>
        <position position="182"/>
    </location>
</feature>
<evidence type="ECO:0000313" key="5">
    <source>
        <dbReference type="Proteomes" id="UP000190285"/>
    </source>
</evidence>
<comment type="similarity">
    <text evidence="3">Belongs to the DegT/DnrJ/EryC1 family.</text>
</comment>
<dbReference type="Gene3D" id="3.40.640.10">
    <property type="entry name" value="Type I PLP-dependent aspartate aminotransferase-like (Major domain)"/>
    <property type="match status" value="1"/>
</dbReference>
<dbReference type="PANTHER" id="PTHR30244">
    <property type="entry name" value="TRANSAMINASE"/>
    <property type="match status" value="1"/>
</dbReference>
<keyword evidence="5" id="KW-1185">Reference proteome</keyword>
<dbReference type="EMBL" id="FUZT01000023">
    <property type="protein sequence ID" value="SKC90782.1"/>
    <property type="molecule type" value="Genomic_DNA"/>
</dbReference>
<dbReference type="InterPro" id="IPR015424">
    <property type="entry name" value="PyrdxlP-dep_Trfase"/>
</dbReference>
<dbReference type="OrthoDB" id="9810913at2"/>
<dbReference type="Pfam" id="PF01041">
    <property type="entry name" value="DegT_DnrJ_EryC1"/>
    <property type="match status" value="1"/>
</dbReference>
<evidence type="ECO:0000256" key="3">
    <source>
        <dbReference type="RuleBase" id="RU004508"/>
    </source>
</evidence>
<dbReference type="Proteomes" id="UP000190285">
    <property type="component" value="Unassembled WGS sequence"/>
</dbReference>
<dbReference type="GO" id="GO:0000271">
    <property type="term" value="P:polysaccharide biosynthetic process"/>
    <property type="evidence" value="ECO:0007669"/>
    <property type="project" value="TreeGrafter"/>
</dbReference>
<dbReference type="PIRSF" id="PIRSF000390">
    <property type="entry name" value="PLP_StrS"/>
    <property type="match status" value="1"/>
</dbReference>
<protein>
    <submittedName>
        <fullName evidence="4">dTDP-4-amino-4,6-dideoxygalactose transaminase</fullName>
    </submittedName>
</protein>
<dbReference type="AlphaFoldDB" id="A0A1T5MRH5"/>
<dbReference type="GO" id="GO:0019180">
    <property type="term" value="F:dTDP-4-amino-4,6-dideoxygalactose transaminase activity"/>
    <property type="evidence" value="ECO:0007669"/>
    <property type="project" value="TreeGrafter"/>
</dbReference>
<dbReference type="GO" id="GO:0030170">
    <property type="term" value="F:pyridoxal phosphate binding"/>
    <property type="evidence" value="ECO:0007669"/>
    <property type="project" value="TreeGrafter"/>
</dbReference>
<name>A0A1T5MRH5_9FIRM</name>
<dbReference type="NCBIfam" id="NF008687">
    <property type="entry name" value="PRK11706.1"/>
    <property type="match status" value="1"/>
</dbReference>
<evidence type="ECO:0000313" key="4">
    <source>
        <dbReference type="EMBL" id="SKC90782.1"/>
    </source>
</evidence>
<dbReference type="PANTHER" id="PTHR30244:SF34">
    <property type="entry name" value="DTDP-4-AMINO-4,6-DIDEOXYGALACTOSE TRANSAMINASE"/>
    <property type="match status" value="1"/>
</dbReference>